<name>A0A1F4YCU0_9BACT</name>
<comment type="caution">
    <text evidence="2">The sequence shown here is derived from an EMBL/GenBank/DDBJ whole genome shotgun (WGS) entry which is preliminary data.</text>
</comment>
<proteinExistence type="predicted"/>
<protein>
    <recommendedName>
        <fullName evidence="4">Intracellular proteinase inhibitor BsuPI domain-containing protein</fullName>
    </recommendedName>
</protein>
<evidence type="ECO:0000313" key="3">
    <source>
        <dbReference type="Proteomes" id="UP000178176"/>
    </source>
</evidence>
<accession>A0A1F4YCU0</accession>
<sequence length="172" mass="19253">MSEKARLPLMAAGLVILFMTGASVYLGYQNNQLRQMLRQVFEQPATQEPSVNIKLSANVYSQGMPIIFVIKNGTQRNIYYFPETCASKLVKVFTVQGNESILMDGDPKICALAPHVESLKPNETITSEIPEKTLPKMIQGVYKITFEYSTVKRDRFGLGELSSVASETFTIY</sequence>
<dbReference type="Proteomes" id="UP000178176">
    <property type="component" value="Unassembled WGS sequence"/>
</dbReference>
<gene>
    <name evidence="2" type="ORF">A2876_04485</name>
</gene>
<evidence type="ECO:0008006" key="4">
    <source>
        <dbReference type="Google" id="ProtNLM"/>
    </source>
</evidence>
<evidence type="ECO:0000313" key="2">
    <source>
        <dbReference type="EMBL" id="OGC91714.1"/>
    </source>
</evidence>
<keyword evidence="1" id="KW-1133">Transmembrane helix</keyword>
<evidence type="ECO:0000256" key="1">
    <source>
        <dbReference type="SAM" id="Phobius"/>
    </source>
</evidence>
<reference evidence="2 3" key="1">
    <citation type="journal article" date="2016" name="Nat. Commun.">
        <title>Thousands of microbial genomes shed light on interconnected biogeochemical processes in an aquifer system.</title>
        <authorList>
            <person name="Anantharaman K."/>
            <person name="Brown C.T."/>
            <person name="Hug L.A."/>
            <person name="Sharon I."/>
            <person name="Castelle C.J."/>
            <person name="Probst A.J."/>
            <person name="Thomas B.C."/>
            <person name="Singh A."/>
            <person name="Wilkins M.J."/>
            <person name="Karaoz U."/>
            <person name="Brodie E.L."/>
            <person name="Williams K.H."/>
            <person name="Hubbard S.S."/>
            <person name="Banfield J.F."/>
        </authorList>
    </citation>
    <scope>NUCLEOTIDE SEQUENCE [LARGE SCALE GENOMIC DNA]</scope>
</reference>
<organism evidence="2 3">
    <name type="scientific">Candidatus Amesbacteria bacterium RIFCSPHIGHO2_01_FULL_48_32b</name>
    <dbReference type="NCBI Taxonomy" id="1797253"/>
    <lineage>
        <taxon>Bacteria</taxon>
        <taxon>Candidatus Amesiibacteriota</taxon>
    </lineage>
</organism>
<feature type="transmembrane region" description="Helical" evidence="1">
    <location>
        <begin position="7"/>
        <end position="28"/>
    </location>
</feature>
<keyword evidence="1" id="KW-0472">Membrane</keyword>
<dbReference type="AlphaFoldDB" id="A0A1F4YCU0"/>
<keyword evidence="1" id="KW-0812">Transmembrane</keyword>
<dbReference type="EMBL" id="MEXH01000030">
    <property type="protein sequence ID" value="OGC91714.1"/>
    <property type="molecule type" value="Genomic_DNA"/>
</dbReference>